<gene>
    <name evidence="5" type="ORF">E5356_18440</name>
</gene>
<keyword evidence="3" id="KW-0238">DNA-binding</keyword>
<dbReference type="PANTHER" id="PTHR30408:SF13">
    <property type="entry name" value="TYPE I RESTRICTION ENZYME HINDI SPECIFICITY SUBUNIT"/>
    <property type="match status" value="1"/>
</dbReference>
<dbReference type="Proteomes" id="UP000305751">
    <property type="component" value="Unassembled WGS sequence"/>
</dbReference>
<dbReference type="CDD" id="cd17278">
    <property type="entry name" value="RMtype1_S_LdeBORF1052P-TRD2-CR2"/>
    <property type="match status" value="1"/>
</dbReference>
<dbReference type="InterPro" id="IPR044946">
    <property type="entry name" value="Restrct_endonuc_typeI_TRD_sf"/>
</dbReference>
<evidence type="ECO:0000313" key="5">
    <source>
        <dbReference type="EMBL" id="TGX97135.1"/>
    </source>
</evidence>
<evidence type="ECO:0000256" key="2">
    <source>
        <dbReference type="ARBA" id="ARBA00022747"/>
    </source>
</evidence>
<keyword evidence="6" id="KW-1185">Reference proteome</keyword>
<evidence type="ECO:0000256" key="3">
    <source>
        <dbReference type="ARBA" id="ARBA00023125"/>
    </source>
</evidence>
<evidence type="ECO:0000259" key="4">
    <source>
        <dbReference type="Pfam" id="PF01420"/>
    </source>
</evidence>
<comment type="caution">
    <text evidence="5">The sequence shown here is derived from an EMBL/GenBank/DDBJ whole genome shotgun (WGS) entry which is preliminary data.</text>
</comment>
<reference evidence="5 6" key="1">
    <citation type="submission" date="2019-04" db="EMBL/GenBank/DDBJ databases">
        <title>Microbes associate with the intestines of laboratory mice.</title>
        <authorList>
            <person name="Navarre W."/>
            <person name="Wong E."/>
            <person name="Huang K."/>
            <person name="Tropini C."/>
            <person name="Ng K."/>
            <person name="Yu B."/>
        </authorList>
    </citation>
    <scope>NUCLEOTIDE SEQUENCE [LARGE SCALE GENOMIC DNA]</scope>
    <source>
        <strain evidence="5 6">NM70_E10</strain>
    </source>
</reference>
<dbReference type="Gene3D" id="3.90.220.20">
    <property type="entry name" value="DNA methylase specificity domains"/>
    <property type="match status" value="2"/>
</dbReference>
<organism evidence="5 6">
    <name type="scientific">Bacteroides acidifaciens</name>
    <dbReference type="NCBI Taxonomy" id="85831"/>
    <lineage>
        <taxon>Bacteria</taxon>
        <taxon>Pseudomonadati</taxon>
        <taxon>Bacteroidota</taxon>
        <taxon>Bacteroidia</taxon>
        <taxon>Bacteroidales</taxon>
        <taxon>Bacteroidaceae</taxon>
        <taxon>Bacteroides</taxon>
    </lineage>
</organism>
<accession>A0A4S2A943</accession>
<feature type="domain" description="Type I restriction modification DNA specificity" evidence="4">
    <location>
        <begin position="3"/>
        <end position="185"/>
    </location>
</feature>
<keyword evidence="5" id="KW-0255">Endonuclease</keyword>
<evidence type="ECO:0000313" key="6">
    <source>
        <dbReference type="Proteomes" id="UP000305751"/>
    </source>
</evidence>
<dbReference type="GO" id="GO:0009307">
    <property type="term" value="P:DNA restriction-modification system"/>
    <property type="evidence" value="ECO:0007669"/>
    <property type="project" value="UniProtKB-KW"/>
</dbReference>
<keyword evidence="5" id="KW-0378">Hydrolase</keyword>
<dbReference type="RefSeq" id="WP_136015006.1">
    <property type="nucleotide sequence ID" value="NZ_CAJTJD010000013.1"/>
</dbReference>
<keyword evidence="5" id="KW-0540">Nuclease</keyword>
<protein>
    <submittedName>
        <fullName evidence="5">Restriction endonuclease subunit S</fullName>
    </submittedName>
</protein>
<sequence>MELKKYKLGEILDVTRGASLSGEFYATEGKYIRLTCGNFDYQNNCFKENKSKDNLYYIGDFKPEFLMEEGDIITPLTEQAIGLLGSTAIIPESGKYIQSQDVAKIICKEELLDKDFAFYLISSTLVKQQLSAVAQQTKIRHTSPDKIRDCTVWIPELTEQKRIGKLLRSLDRKIELNRAINQNLEAMAKQLYDYWFVQFDFPNEDGKPYKSSGGAMVWNEELKREIPQGWSNMSIGDYAPCKSGYAFKSKDFGGKGLPVIKIGNIQENYTLDMTDSQCIDLFNKTLFLAKRYDLVIAMTGATIGKFAISQSNYWVNQRVGRFDLGDRPLSRLGFLFNSLKQEYFREQVFQIACGCAQPNISAEQIDSISILKPNDVILNQFNKLCEPLLELQSENYLQIEELTKQRDELLPLLMNGQVSVNSDLFAHRV</sequence>
<dbReference type="SUPFAM" id="SSF116734">
    <property type="entry name" value="DNA methylase specificity domain"/>
    <property type="match status" value="2"/>
</dbReference>
<dbReference type="Pfam" id="PF01420">
    <property type="entry name" value="Methylase_S"/>
    <property type="match status" value="2"/>
</dbReference>
<dbReference type="InterPro" id="IPR000055">
    <property type="entry name" value="Restrct_endonuc_typeI_TRD"/>
</dbReference>
<dbReference type="AlphaFoldDB" id="A0A4S2A943"/>
<dbReference type="InterPro" id="IPR052021">
    <property type="entry name" value="Type-I_RS_S_subunit"/>
</dbReference>
<dbReference type="PANTHER" id="PTHR30408">
    <property type="entry name" value="TYPE-1 RESTRICTION ENZYME ECOKI SPECIFICITY PROTEIN"/>
    <property type="match status" value="1"/>
</dbReference>
<dbReference type="EMBL" id="SRZA01000095">
    <property type="protein sequence ID" value="TGX97135.1"/>
    <property type="molecule type" value="Genomic_DNA"/>
</dbReference>
<comment type="similarity">
    <text evidence="1">Belongs to the type-I restriction system S methylase family.</text>
</comment>
<dbReference type="GO" id="GO:0003677">
    <property type="term" value="F:DNA binding"/>
    <property type="evidence" value="ECO:0007669"/>
    <property type="project" value="UniProtKB-KW"/>
</dbReference>
<dbReference type="GO" id="GO:0004519">
    <property type="term" value="F:endonuclease activity"/>
    <property type="evidence" value="ECO:0007669"/>
    <property type="project" value="UniProtKB-KW"/>
</dbReference>
<proteinExistence type="inferred from homology"/>
<keyword evidence="2" id="KW-0680">Restriction system</keyword>
<evidence type="ECO:0000256" key="1">
    <source>
        <dbReference type="ARBA" id="ARBA00010923"/>
    </source>
</evidence>
<feature type="domain" description="Type I restriction modification DNA specificity" evidence="4">
    <location>
        <begin position="227"/>
        <end position="373"/>
    </location>
</feature>
<name>A0A4S2A943_9BACE</name>